<name>A0ACB9B8A2_ARCLA</name>
<reference evidence="1 2" key="2">
    <citation type="journal article" date="2022" name="Mol. Ecol. Resour.">
        <title>The genomes of chicory, endive, great burdock and yacon provide insights into Asteraceae paleo-polyploidization history and plant inulin production.</title>
        <authorList>
            <person name="Fan W."/>
            <person name="Wang S."/>
            <person name="Wang H."/>
            <person name="Wang A."/>
            <person name="Jiang F."/>
            <person name="Liu H."/>
            <person name="Zhao H."/>
            <person name="Xu D."/>
            <person name="Zhang Y."/>
        </authorList>
    </citation>
    <scope>NUCLEOTIDE SEQUENCE [LARGE SCALE GENOMIC DNA]</scope>
    <source>
        <strain evidence="2">cv. Niubang</strain>
    </source>
</reference>
<protein>
    <submittedName>
        <fullName evidence="1">Uncharacterized protein</fullName>
    </submittedName>
</protein>
<reference evidence="2" key="1">
    <citation type="journal article" date="2022" name="Mol. Ecol. Resour.">
        <title>The genomes of chicory, endive, great burdock and yacon provide insights into Asteraceae palaeo-polyploidization history and plant inulin production.</title>
        <authorList>
            <person name="Fan W."/>
            <person name="Wang S."/>
            <person name="Wang H."/>
            <person name="Wang A."/>
            <person name="Jiang F."/>
            <person name="Liu H."/>
            <person name="Zhao H."/>
            <person name="Xu D."/>
            <person name="Zhang Y."/>
        </authorList>
    </citation>
    <scope>NUCLEOTIDE SEQUENCE [LARGE SCALE GENOMIC DNA]</scope>
    <source>
        <strain evidence="2">cv. Niubang</strain>
    </source>
</reference>
<gene>
    <name evidence="1" type="ORF">L6452_19136</name>
</gene>
<keyword evidence="2" id="KW-1185">Reference proteome</keyword>
<proteinExistence type="predicted"/>
<sequence>MKWQTCSKRTERGENQNMKWQTFIFFPIKTCDHSGGAKRKRQRDFPSFSTEISLAAAFLNGPDSSRKSCLNGFCNGVKKAEIEMNGKEKKDEGDGCEGEVRLLPARVG</sequence>
<accession>A0ACB9B8A2</accession>
<dbReference type="EMBL" id="CM042052">
    <property type="protein sequence ID" value="KAI3718272.1"/>
    <property type="molecule type" value="Genomic_DNA"/>
</dbReference>
<evidence type="ECO:0000313" key="2">
    <source>
        <dbReference type="Proteomes" id="UP001055879"/>
    </source>
</evidence>
<comment type="caution">
    <text evidence="1">The sequence shown here is derived from an EMBL/GenBank/DDBJ whole genome shotgun (WGS) entry which is preliminary data.</text>
</comment>
<dbReference type="Proteomes" id="UP001055879">
    <property type="component" value="Linkage Group LG06"/>
</dbReference>
<organism evidence="1 2">
    <name type="scientific">Arctium lappa</name>
    <name type="common">Greater burdock</name>
    <name type="synonym">Lappa major</name>
    <dbReference type="NCBI Taxonomy" id="4217"/>
    <lineage>
        <taxon>Eukaryota</taxon>
        <taxon>Viridiplantae</taxon>
        <taxon>Streptophyta</taxon>
        <taxon>Embryophyta</taxon>
        <taxon>Tracheophyta</taxon>
        <taxon>Spermatophyta</taxon>
        <taxon>Magnoliopsida</taxon>
        <taxon>eudicotyledons</taxon>
        <taxon>Gunneridae</taxon>
        <taxon>Pentapetalae</taxon>
        <taxon>asterids</taxon>
        <taxon>campanulids</taxon>
        <taxon>Asterales</taxon>
        <taxon>Asteraceae</taxon>
        <taxon>Carduoideae</taxon>
        <taxon>Cardueae</taxon>
        <taxon>Arctiinae</taxon>
        <taxon>Arctium</taxon>
    </lineage>
</organism>
<evidence type="ECO:0000313" key="1">
    <source>
        <dbReference type="EMBL" id="KAI3718272.1"/>
    </source>
</evidence>